<protein>
    <submittedName>
        <fullName evidence="2">Uncharacterized protein</fullName>
    </submittedName>
</protein>
<name>A0A0M0GKV3_SPOGL</name>
<feature type="transmembrane region" description="Helical" evidence="1">
    <location>
        <begin position="48"/>
        <end position="65"/>
    </location>
</feature>
<dbReference type="OrthoDB" id="2972455at2"/>
<feature type="transmembrane region" description="Helical" evidence="1">
    <location>
        <begin position="6"/>
        <end position="28"/>
    </location>
</feature>
<gene>
    <name evidence="2" type="ORF">AF332_23180</name>
</gene>
<keyword evidence="1" id="KW-0812">Transmembrane</keyword>
<comment type="caution">
    <text evidence="2">The sequence shown here is derived from an EMBL/GenBank/DDBJ whole genome shotgun (WGS) entry which is preliminary data.</text>
</comment>
<evidence type="ECO:0000313" key="2">
    <source>
        <dbReference type="EMBL" id="KON90413.1"/>
    </source>
</evidence>
<dbReference type="STRING" id="1459.AF332_23180"/>
<evidence type="ECO:0000256" key="1">
    <source>
        <dbReference type="SAM" id="Phobius"/>
    </source>
</evidence>
<dbReference type="Pfam" id="PF26135">
    <property type="entry name" value="YuzI"/>
    <property type="match status" value="1"/>
</dbReference>
<keyword evidence="3" id="KW-1185">Reference proteome</keyword>
<keyword evidence="1" id="KW-0472">Membrane</keyword>
<reference evidence="3" key="1">
    <citation type="submission" date="2015-07" db="EMBL/GenBank/DDBJ databases">
        <title>Fjat-10036 dsm4.</title>
        <authorList>
            <person name="Liu B."/>
            <person name="Wang J."/>
            <person name="Zhu Y."/>
            <person name="Liu G."/>
            <person name="Chen Q."/>
            <person name="Chen Z."/>
            <person name="Lan J."/>
            <person name="Che J."/>
            <person name="Ge C."/>
            <person name="Shi H."/>
            <person name="Pan Z."/>
            <person name="Liu X."/>
        </authorList>
    </citation>
    <scope>NUCLEOTIDE SEQUENCE [LARGE SCALE GENOMIC DNA]</scope>
    <source>
        <strain evidence="3">DSM 4</strain>
    </source>
</reference>
<proteinExistence type="predicted"/>
<dbReference type="EMBL" id="LGUF01000007">
    <property type="protein sequence ID" value="KON90413.1"/>
    <property type="molecule type" value="Genomic_DNA"/>
</dbReference>
<dbReference type="AlphaFoldDB" id="A0A0M0GKV3"/>
<sequence length="71" mass="7879">MIFRAFWLLTGFGIAVSGGVSLIGYLNLLTTGYSFKEFIDFIISRPECYLLPIGILTISASIYFPCSSEDE</sequence>
<accession>A0A0M0GKV3</accession>
<keyword evidence="1" id="KW-1133">Transmembrane helix</keyword>
<dbReference type="Proteomes" id="UP000037109">
    <property type="component" value="Unassembled WGS sequence"/>
</dbReference>
<dbReference type="InterPro" id="IPR058887">
    <property type="entry name" value="YuzI-like"/>
</dbReference>
<dbReference type="PATRIC" id="fig|1459.3.peg.5112"/>
<evidence type="ECO:0000313" key="3">
    <source>
        <dbReference type="Proteomes" id="UP000037109"/>
    </source>
</evidence>
<organism evidence="2 3">
    <name type="scientific">Sporosarcina globispora</name>
    <name type="common">Bacillus globisporus</name>
    <dbReference type="NCBI Taxonomy" id="1459"/>
    <lineage>
        <taxon>Bacteria</taxon>
        <taxon>Bacillati</taxon>
        <taxon>Bacillota</taxon>
        <taxon>Bacilli</taxon>
        <taxon>Bacillales</taxon>
        <taxon>Caryophanaceae</taxon>
        <taxon>Sporosarcina</taxon>
    </lineage>
</organism>